<feature type="region of interest" description="Disordered" evidence="1">
    <location>
        <begin position="440"/>
        <end position="479"/>
    </location>
</feature>
<feature type="domain" description="Methyltransferase FkbM" evidence="2">
    <location>
        <begin position="171"/>
        <end position="335"/>
    </location>
</feature>
<organism evidence="3 4">
    <name type="scientific">Tetradesmus obliquus</name>
    <name type="common">Green alga</name>
    <name type="synonym">Acutodesmus obliquus</name>
    <dbReference type="NCBI Taxonomy" id="3088"/>
    <lineage>
        <taxon>Eukaryota</taxon>
        <taxon>Viridiplantae</taxon>
        <taxon>Chlorophyta</taxon>
        <taxon>core chlorophytes</taxon>
        <taxon>Chlorophyceae</taxon>
        <taxon>CS clade</taxon>
        <taxon>Sphaeropleales</taxon>
        <taxon>Scenedesmaceae</taxon>
        <taxon>Tetradesmus</taxon>
    </lineage>
</organism>
<dbReference type="AlphaFoldDB" id="A0A383WG18"/>
<dbReference type="Pfam" id="PF05050">
    <property type="entry name" value="Methyltransf_21"/>
    <property type="match status" value="1"/>
</dbReference>
<dbReference type="SUPFAM" id="SSF53335">
    <property type="entry name" value="S-adenosyl-L-methionine-dependent methyltransferases"/>
    <property type="match status" value="1"/>
</dbReference>
<evidence type="ECO:0000313" key="4">
    <source>
        <dbReference type="Proteomes" id="UP000256970"/>
    </source>
</evidence>
<dbReference type="InterPro" id="IPR029063">
    <property type="entry name" value="SAM-dependent_MTases_sf"/>
</dbReference>
<dbReference type="GO" id="GO:0031902">
    <property type="term" value="C:late endosome membrane"/>
    <property type="evidence" value="ECO:0007669"/>
    <property type="project" value="TreeGrafter"/>
</dbReference>
<dbReference type="EMBL" id="FNXT01001255">
    <property type="protein sequence ID" value="SZX76330.1"/>
    <property type="molecule type" value="Genomic_DNA"/>
</dbReference>
<dbReference type="GO" id="GO:0006888">
    <property type="term" value="P:endoplasmic reticulum to Golgi vesicle-mediated transport"/>
    <property type="evidence" value="ECO:0007669"/>
    <property type="project" value="TreeGrafter"/>
</dbReference>
<evidence type="ECO:0000313" key="3">
    <source>
        <dbReference type="EMBL" id="SZX76330.1"/>
    </source>
</evidence>
<dbReference type="GO" id="GO:0005789">
    <property type="term" value="C:endoplasmic reticulum membrane"/>
    <property type="evidence" value="ECO:0007669"/>
    <property type="project" value="TreeGrafter"/>
</dbReference>
<gene>
    <name evidence="3" type="ORF">BQ4739_LOCUS16720</name>
</gene>
<dbReference type="InterPro" id="IPR053202">
    <property type="entry name" value="EGF_Rcpt_Signaling_Reg"/>
</dbReference>
<dbReference type="Gene3D" id="3.40.50.150">
    <property type="entry name" value="Vaccinia Virus protein VP39"/>
    <property type="match status" value="1"/>
</dbReference>
<dbReference type="PANTHER" id="PTHR34009:SF2">
    <property type="entry name" value="PROTEIN STAR"/>
    <property type="match status" value="1"/>
</dbReference>
<dbReference type="Proteomes" id="UP000256970">
    <property type="component" value="Unassembled WGS sequence"/>
</dbReference>
<dbReference type="GO" id="GO:0005886">
    <property type="term" value="C:plasma membrane"/>
    <property type="evidence" value="ECO:0007669"/>
    <property type="project" value="TreeGrafter"/>
</dbReference>
<evidence type="ECO:0000256" key="1">
    <source>
        <dbReference type="SAM" id="MobiDB-lite"/>
    </source>
</evidence>
<proteinExistence type="predicted"/>
<reference evidence="3 4" key="1">
    <citation type="submission" date="2016-10" db="EMBL/GenBank/DDBJ databases">
        <authorList>
            <person name="Cai Z."/>
        </authorList>
    </citation>
    <scope>NUCLEOTIDE SEQUENCE [LARGE SCALE GENOMIC DNA]</scope>
</reference>
<protein>
    <recommendedName>
        <fullName evidence="2">Methyltransferase FkbM domain-containing protein</fullName>
    </recommendedName>
</protein>
<dbReference type="GO" id="GO:0005794">
    <property type="term" value="C:Golgi apparatus"/>
    <property type="evidence" value="ECO:0007669"/>
    <property type="project" value="TreeGrafter"/>
</dbReference>
<dbReference type="GO" id="GO:0016197">
    <property type="term" value="P:endosomal transport"/>
    <property type="evidence" value="ECO:0007669"/>
    <property type="project" value="TreeGrafter"/>
</dbReference>
<dbReference type="PANTHER" id="PTHR34009">
    <property type="entry name" value="PROTEIN STAR"/>
    <property type="match status" value="1"/>
</dbReference>
<sequence length="479" mass="51465">MDTKNGVLLMPLVSPRRPAKQQNNNKHWLFVCTLAGLAAGFSCGLCCGYFSSSPKSTARTAQYLPAPLPQHAIVEEFVYYSQPSHINPVVATLTSREAAVAAVPTVAEVPGAAVTAVAGPALPELPDVALYQTPAAGVSHYHGKYFSQTGQDDLIDELLDMQQGGFFVESGAYNGVDLSNTLFLEATRGWTGLLVEAHPRLYSDILRSSNRTNAAVINACVSPTAQPSVLPFRAAGPLSGLVQHMSQQHMQRIASDVQQGQDWVADSAAAADGHAVLEDFQVSCWPLHSLLEPLGQKVVDYWSLDTEGSEAAILAATDFSKVHVRIITVEVNDAAAEAAVLQAMAGQPYELLIKLDFDLVFVRQGEFDAEKLARIAAFNPAYEGYSAPGYGPRVMPDGGGVDNSSDAMSAMQFGEEEMSSGEEGWPEEWYVPEVAEQAWQTGAEGSAEGFGDAQWDGLSDSASFMQDEWDGLPEEAWQQ</sequence>
<keyword evidence="4" id="KW-1185">Reference proteome</keyword>
<accession>A0A383WG18</accession>
<dbReference type="InterPro" id="IPR006342">
    <property type="entry name" value="FkbM_mtfrase"/>
</dbReference>
<evidence type="ECO:0000259" key="2">
    <source>
        <dbReference type="Pfam" id="PF05050"/>
    </source>
</evidence>
<name>A0A383WG18_TETOB</name>